<evidence type="ECO:0000256" key="3">
    <source>
        <dbReference type="ARBA" id="ARBA00022756"/>
    </source>
</evidence>
<evidence type="ECO:0000313" key="9">
    <source>
        <dbReference type="EMBL" id="SDH49862.1"/>
    </source>
</evidence>
<evidence type="ECO:0000256" key="2">
    <source>
        <dbReference type="ARBA" id="ARBA00022723"/>
    </source>
</evidence>
<evidence type="ECO:0000256" key="5">
    <source>
        <dbReference type="ARBA" id="ARBA00093761"/>
    </source>
</evidence>
<organism evidence="9 10">
    <name type="scientific">Rhodococcus triatomae</name>
    <dbReference type="NCBI Taxonomy" id="300028"/>
    <lineage>
        <taxon>Bacteria</taxon>
        <taxon>Bacillati</taxon>
        <taxon>Actinomycetota</taxon>
        <taxon>Actinomycetes</taxon>
        <taxon>Mycobacteriales</taxon>
        <taxon>Nocardiaceae</taxon>
        <taxon>Rhodococcus</taxon>
    </lineage>
</organism>
<keyword evidence="3" id="KW-0093">Biotin biosynthesis</keyword>
<keyword evidence="2" id="KW-0479">Metal-binding</keyword>
<evidence type="ECO:0000313" key="10">
    <source>
        <dbReference type="Proteomes" id="UP000183263"/>
    </source>
</evidence>
<feature type="domain" description="Biotin synthase auxiliary protein C-terminal" evidence="8">
    <location>
        <begin position="64"/>
        <end position="87"/>
    </location>
</feature>
<dbReference type="RefSeq" id="WP_307718303.1">
    <property type="nucleotide sequence ID" value="NZ_CP048813.1"/>
</dbReference>
<evidence type="ECO:0000256" key="6">
    <source>
        <dbReference type="ARBA" id="ARBA00093780"/>
    </source>
</evidence>
<keyword evidence="4" id="KW-0408">Iron</keyword>
<comment type="cofactor">
    <cofactor evidence="1">
        <name>iron-sulfur cluster</name>
        <dbReference type="ChEBI" id="CHEBI:30408"/>
    </cofactor>
</comment>
<evidence type="ECO:0000256" key="1">
    <source>
        <dbReference type="ARBA" id="ARBA00001915"/>
    </source>
</evidence>
<dbReference type="AlphaFoldDB" id="A0A1G8CWR1"/>
<keyword evidence="10" id="KW-1185">Reference proteome</keyword>
<dbReference type="Pfam" id="PF26519">
    <property type="entry name" value="BsaP"/>
    <property type="match status" value="1"/>
</dbReference>
<comment type="similarity">
    <text evidence="6">Belongs to the BsaP family.</text>
</comment>
<evidence type="ECO:0000256" key="4">
    <source>
        <dbReference type="ARBA" id="ARBA00023004"/>
    </source>
</evidence>
<protein>
    <recommendedName>
        <fullName evidence="7">Biotin synthase auxiliary protein</fullName>
    </recommendedName>
</protein>
<accession>A0A1G8CWR1</accession>
<dbReference type="EMBL" id="FNDN01000002">
    <property type="protein sequence ID" value="SDH49862.1"/>
    <property type="molecule type" value="Genomic_DNA"/>
</dbReference>
<reference evidence="9 10" key="1">
    <citation type="submission" date="2016-10" db="EMBL/GenBank/DDBJ databases">
        <authorList>
            <person name="de Groot N.N."/>
        </authorList>
    </citation>
    <scope>NUCLEOTIDE SEQUENCE [LARGE SCALE GENOMIC DNA]</scope>
    <source>
        <strain evidence="9 10">DSM 44892</strain>
    </source>
</reference>
<proteinExistence type="inferred from homology"/>
<evidence type="ECO:0000259" key="8">
    <source>
        <dbReference type="Pfam" id="PF26519"/>
    </source>
</evidence>
<name>A0A1G8CWR1_9NOCA</name>
<comment type="function">
    <text evidence="5">Required for the activity of the biotin synthase BioB.</text>
</comment>
<sequence>MTIPDGPSALSTAPPSTTPNTAAVALYNPFTGAVITPGVDDAVPQAALLGLEPPRYCTECGRRMVVQISPDGWWAKCSRHGVSDSRQGGHR</sequence>
<dbReference type="Proteomes" id="UP000183263">
    <property type="component" value="Unassembled WGS sequence"/>
</dbReference>
<dbReference type="InterPro" id="IPR058605">
    <property type="entry name" value="BsaP_C"/>
</dbReference>
<evidence type="ECO:0000256" key="7">
    <source>
        <dbReference type="ARBA" id="ARBA00093796"/>
    </source>
</evidence>
<gene>
    <name evidence="9" type="ORF">SAMN05444695_102136</name>
</gene>